<evidence type="ECO:0000313" key="4">
    <source>
        <dbReference type="Proteomes" id="UP001445335"/>
    </source>
</evidence>
<dbReference type="Pfam" id="PF06026">
    <property type="entry name" value="Rib_5-P_isom_A"/>
    <property type="match status" value="1"/>
</dbReference>
<comment type="catalytic activity">
    <reaction evidence="1">
        <text>aldehydo-D-ribose 5-phosphate = D-ribulose 5-phosphate</text>
        <dbReference type="Rhea" id="RHEA:14657"/>
        <dbReference type="ChEBI" id="CHEBI:58121"/>
        <dbReference type="ChEBI" id="CHEBI:58273"/>
        <dbReference type="EC" id="5.3.1.6"/>
    </reaction>
</comment>
<gene>
    <name evidence="3" type="ORF">WJX81_008189</name>
</gene>
<dbReference type="PANTHER" id="PTHR43748">
    <property type="entry name" value="RIBOSE-5-PHOSPHATE ISOMERASE 3, CHLOROPLASTIC-RELATED"/>
    <property type="match status" value="1"/>
</dbReference>
<evidence type="ECO:0000313" key="3">
    <source>
        <dbReference type="EMBL" id="KAK9827283.1"/>
    </source>
</evidence>
<dbReference type="Gene3D" id="3.30.70.260">
    <property type="match status" value="1"/>
</dbReference>
<evidence type="ECO:0000256" key="2">
    <source>
        <dbReference type="ARBA" id="ARBA00004921"/>
    </source>
</evidence>
<evidence type="ECO:0008006" key="5">
    <source>
        <dbReference type="Google" id="ProtNLM"/>
    </source>
</evidence>
<comment type="pathway">
    <text evidence="2">Carbohydrate degradation.</text>
</comment>
<comment type="caution">
    <text evidence="3">The sequence shown here is derived from an EMBL/GenBank/DDBJ whole genome shotgun (WGS) entry which is preliminary data.</text>
</comment>
<organism evidence="3 4">
    <name type="scientific">Elliptochloris bilobata</name>
    <dbReference type="NCBI Taxonomy" id="381761"/>
    <lineage>
        <taxon>Eukaryota</taxon>
        <taxon>Viridiplantae</taxon>
        <taxon>Chlorophyta</taxon>
        <taxon>core chlorophytes</taxon>
        <taxon>Trebouxiophyceae</taxon>
        <taxon>Trebouxiophyceae incertae sedis</taxon>
        <taxon>Elliptochloris clade</taxon>
        <taxon>Elliptochloris</taxon>
    </lineage>
</organism>
<accession>A0AAW1R0C1</accession>
<dbReference type="GO" id="GO:0004751">
    <property type="term" value="F:ribose-5-phosphate isomerase activity"/>
    <property type="evidence" value="ECO:0007669"/>
    <property type="project" value="UniProtKB-EC"/>
</dbReference>
<reference evidence="3 4" key="1">
    <citation type="journal article" date="2024" name="Nat. Commun.">
        <title>Phylogenomics reveals the evolutionary origins of lichenization in chlorophyte algae.</title>
        <authorList>
            <person name="Puginier C."/>
            <person name="Libourel C."/>
            <person name="Otte J."/>
            <person name="Skaloud P."/>
            <person name="Haon M."/>
            <person name="Grisel S."/>
            <person name="Petersen M."/>
            <person name="Berrin J.G."/>
            <person name="Delaux P.M."/>
            <person name="Dal Grande F."/>
            <person name="Keller J."/>
        </authorList>
    </citation>
    <scope>NUCLEOTIDE SEQUENCE [LARGE SCALE GENOMIC DNA]</scope>
    <source>
        <strain evidence="3 4">SAG 245.80</strain>
    </source>
</reference>
<dbReference type="InterPro" id="IPR050262">
    <property type="entry name" value="Ribose-5P_isomerase"/>
</dbReference>
<evidence type="ECO:0000256" key="1">
    <source>
        <dbReference type="ARBA" id="ARBA00001713"/>
    </source>
</evidence>
<dbReference type="AlphaFoldDB" id="A0AAW1R0C1"/>
<dbReference type="SUPFAM" id="SSF75445">
    <property type="entry name" value="D-ribose-5-phosphate isomerase (RpiA), lid domain"/>
    <property type="match status" value="1"/>
</dbReference>
<dbReference type="Proteomes" id="UP001445335">
    <property type="component" value="Unassembled WGS sequence"/>
</dbReference>
<protein>
    <recommendedName>
        <fullName evidence="5">Ribose-5-phosphate isomerase</fullName>
    </recommendedName>
</protein>
<proteinExistence type="predicted"/>
<dbReference type="InterPro" id="IPR004788">
    <property type="entry name" value="Ribose5P_isomerase_type_A"/>
</dbReference>
<dbReference type="Gene3D" id="3.40.50.1360">
    <property type="match status" value="1"/>
</dbReference>
<sequence length="221" mass="23201">MASGSLQNVRCLPGSNVAAAALAVAGVPLVDLKRQSEADVTLCQADELDVRGLAFLAGQNPGGALAQPQLHRLRTLARASRAFIALVDDPAKVVTRLGGALPVAIEAGPEWEETAENLDDLFIGDAELWRRAARGEAEDPRGGRQPYVSAENHTLLDLHFDEGLRLVGEPAGYAEIADAIEAVPGVVTHGLFVGVATSAVVATPNGPRVLHREEQSARQLG</sequence>
<name>A0AAW1R0C1_9CHLO</name>
<dbReference type="GO" id="GO:0009052">
    <property type="term" value="P:pentose-phosphate shunt, non-oxidative branch"/>
    <property type="evidence" value="ECO:0007669"/>
    <property type="project" value="InterPro"/>
</dbReference>
<keyword evidence="4" id="KW-1185">Reference proteome</keyword>
<dbReference type="PANTHER" id="PTHR43748:SF1">
    <property type="entry name" value="RIBOSE-5-PHOSPHATE ISOMERASE 4, CHLOROPLASTIC-RELATED"/>
    <property type="match status" value="1"/>
</dbReference>
<dbReference type="EMBL" id="JALJOU010000060">
    <property type="protein sequence ID" value="KAK9827283.1"/>
    <property type="molecule type" value="Genomic_DNA"/>
</dbReference>